<evidence type="ECO:0000313" key="2">
    <source>
        <dbReference type="EMBL" id="MAG18394.1"/>
    </source>
</evidence>
<keyword evidence="1" id="KW-0472">Membrane</keyword>
<dbReference type="EMBL" id="NZBD01000016">
    <property type="protein sequence ID" value="MAG18394.1"/>
    <property type="molecule type" value="Genomic_DNA"/>
</dbReference>
<organism evidence="2 3">
    <name type="scientific">Candidatus Iainarchaeum sp</name>
    <dbReference type="NCBI Taxonomy" id="3101447"/>
    <lineage>
        <taxon>Archaea</taxon>
        <taxon>Candidatus Iainarchaeota</taxon>
        <taxon>Candidatus Iainarchaeia</taxon>
        <taxon>Candidatus Iainarchaeales</taxon>
        <taxon>Candidatus Iainarchaeaceae</taxon>
        <taxon>Candidatus Iainarchaeum</taxon>
    </lineage>
</organism>
<evidence type="ECO:0000313" key="3">
    <source>
        <dbReference type="Proteomes" id="UP000226712"/>
    </source>
</evidence>
<name>A0A2D6LQI9_9ARCH</name>
<feature type="transmembrane region" description="Helical" evidence="1">
    <location>
        <begin position="47"/>
        <end position="68"/>
    </location>
</feature>
<evidence type="ECO:0000256" key="1">
    <source>
        <dbReference type="SAM" id="Phobius"/>
    </source>
</evidence>
<dbReference type="Proteomes" id="UP000226712">
    <property type="component" value="Unassembled WGS sequence"/>
</dbReference>
<proteinExistence type="predicted"/>
<keyword evidence="1" id="KW-0812">Transmembrane</keyword>
<reference evidence="3" key="1">
    <citation type="submission" date="2017-09" db="EMBL/GenBank/DDBJ databases">
        <title>The Reconstruction of 2,631 Draft Metagenome-Assembled Genomes from the Global Oceans.</title>
        <authorList>
            <person name="Tully B.J."/>
            <person name="Graham E.D."/>
            <person name="Heidelberg J.F."/>
        </authorList>
    </citation>
    <scope>NUCLEOTIDE SEQUENCE [LARGE SCALE GENOMIC DNA]</scope>
</reference>
<accession>A0A2D6LQI9</accession>
<keyword evidence="1" id="KW-1133">Transmembrane helix</keyword>
<dbReference type="AlphaFoldDB" id="A0A2D6LQI9"/>
<gene>
    <name evidence="2" type="ORF">CL944_02890</name>
</gene>
<protein>
    <submittedName>
        <fullName evidence="2">Uncharacterized protein</fullName>
    </submittedName>
</protein>
<feature type="transmembrane region" description="Helical" evidence="1">
    <location>
        <begin position="21"/>
        <end position="41"/>
    </location>
</feature>
<comment type="caution">
    <text evidence="2">The sequence shown here is derived from an EMBL/GenBank/DDBJ whole genome shotgun (WGS) entry which is preliminary data.</text>
</comment>
<sequence length="89" mass="10136">MKKIKKTFTTEEKKGMRKFSYVLVLLKMTTGMLFLILLLILGVRFEVISLIQALIITLGTLVIIYFILPLMATKVFDSIAIIPTKEVTK</sequence>